<sequence>MVKNIKAPSAKQKLARRRNFNKFRLTGFTLDTSGLTKFEYNAFMDFKQQMISNWNYNSNELGLNVKKGV</sequence>
<protein>
    <submittedName>
        <fullName evidence="1">Uncharacterized protein</fullName>
    </submittedName>
</protein>
<gene>
    <name evidence="1" type="ORF">Phi14:2_gp060</name>
</gene>
<evidence type="ECO:0000313" key="1">
    <source>
        <dbReference type="EMBL" id="AGO48938.1"/>
    </source>
</evidence>
<dbReference type="KEGG" id="vg:16797486"/>
<proteinExistence type="predicted"/>
<dbReference type="EMBL" id="KC821624">
    <property type="protein sequence ID" value="AGO48938.1"/>
    <property type="molecule type" value="Genomic_DNA"/>
</dbReference>
<name>S0A3Y2_9CAUD</name>
<dbReference type="Proteomes" id="UP000014725">
    <property type="component" value="Segment"/>
</dbReference>
<keyword evidence="2" id="KW-1185">Reference proteome</keyword>
<dbReference type="GeneID" id="16797486"/>
<reference evidence="1 2" key="1">
    <citation type="journal article" date="2013" name="Proc. Natl. Acad. Sci. U.S.A.">
        <title>Twelve previously unknown phage genera are ubiquitous in global oceans.</title>
        <authorList>
            <person name="Holmfeldt K."/>
            <person name="Solonenko N."/>
            <person name="Shah M."/>
            <person name="Corrier K."/>
            <person name="Riemann L."/>
            <person name="Verberkmoes N.C."/>
            <person name="Sullivan M.B."/>
        </authorList>
    </citation>
    <scope>NUCLEOTIDE SEQUENCE [LARGE SCALE GENOMIC DNA]</scope>
    <source>
        <strain evidence="1">Phi14:2</strain>
    </source>
</reference>
<reference evidence="2" key="2">
    <citation type="submission" date="2013-03" db="EMBL/GenBank/DDBJ databases">
        <title>The Cellulophaga phages: a novel, diverse, and globally ubiquitous model system.</title>
        <authorList>
            <person name="Holmfeldt K."/>
            <person name="Solonenko N."/>
            <person name="Shah M."/>
            <person name="Corrier K."/>
            <person name="Riemann L."/>
            <person name="VerBerkmoes N.C."/>
            <person name="Sullivan M.B."/>
        </authorList>
    </citation>
    <scope>NUCLEOTIDE SEQUENCE [LARGE SCALE GENOMIC DNA]</scope>
</reference>
<organism evidence="1 2">
    <name type="scientific">Cellulophaga phage phi14:2</name>
    <dbReference type="NCBI Taxonomy" id="1327990"/>
    <lineage>
        <taxon>Viruses</taxon>
        <taxon>Duplodnaviria</taxon>
        <taxon>Heunggongvirae</taxon>
        <taxon>Uroviricota</taxon>
        <taxon>Caudoviricetes</taxon>
        <taxon>Crassvirales</taxon>
        <taxon>Steigviridae</taxon>
        <taxon>Asinivirinae</taxon>
        <taxon>Akihdevirus</taxon>
        <taxon>Akihdevirus balticus</taxon>
    </lineage>
</organism>
<evidence type="ECO:0000313" key="2">
    <source>
        <dbReference type="Proteomes" id="UP000014725"/>
    </source>
</evidence>
<accession>S0A3Y2</accession>